<evidence type="ECO:0000313" key="2">
    <source>
        <dbReference type="Proteomes" id="UP000675880"/>
    </source>
</evidence>
<dbReference type="RefSeq" id="WP_213040969.1">
    <property type="nucleotide sequence ID" value="NZ_CAJNBJ010000001.1"/>
</dbReference>
<accession>A0ABM8QQY5</accession>
<reference evidence="1 2" key="1">
    <citation type="submission" date="2021-02" db="EMBL/GenBank/DDBJ databases">
        <authorList>
            <person name="Han P."/>
        </authorList>
    </citation>
    <scope>NUCLEOTIDE SEQUENCE [LARGE SCALE GENOMIC DNA]</scope>
    <source>
        <strain evidence="1">Candidatus Nitrospira sp. ZN2</strain>
    </source>
</reference>
<dbReference type="InterPro" id="IPR012899">
    <property type="entry name" value="LTXXQ"/>
</dbReference>
<organism evidence="1 2">
    <name type="scientific">Nitrospira defluvii</name>
    <dbReference type="NCBI Taxonomy" id="330214"/>
    <lineage>
        <taxon>Bacteria</taxon>
        <taxon>Pseudomonadati</taxon>
        <taxon>Nitrospirota</taxon>
        <taxon>Nitrospiria</taxon>
        <taxon>Nitrospirales</taxon>
        <taxon>Nitrospiraceae</taxon>
        <taxon>Nitrospira</taxon>
    </lineage>
</organism>
<evidence type="ECO:0000313" key="1">
    <source>
        <dbReference type="EMBL" id="CAE6710624.1"/>
    </source>
</evidence>
<proteinExistence type="predicted"/>
<keyword evidence="2" id="KW-1185">Reference proteome</keyword>
<dbReference type="Gene3D" id="1.20.120.1490">
    <property type="match status" value="1"/>
</dbReference>
<sequence>MKMQSTVRVAIGALIIAGALVGAGCHRHHTPTERADWMTGKIAKHLDLDDQQKAKLAAVKDEAMAVRAESEKERKATMEEVIAQVQSDRLDQAKLARLFEQHQAGQTRLMQRVLPKLAEWHATLRPEQKAEAVEHLRKWMERYGDH</sequence>
<dbReference type="EMBL" id="CAJNBJ010000001">
    <property type="protein sequence ID" value="CAE6710624.1"/>
    <property type="molecule type" value="Genomic_DNA"/>
</dbReference>
<name>A0ABM8QQY5_9BACT</name>
<comment type="caution">
    <text evidence="1">The sequence shown here is derived from an EMBL/GenBank/DDBJ whole genome shotgun (WGS) entry which is preliminary data.</text>
</comment>
<dbReference type="PROSITE" id="PS51257">
    <property type="entry name" value="PROKAR_LIPOPROTEIN"/>
    <property type="match status" value="1"/>
</dbReference>
<dbReference type="CDD" id="cd09916">
    <property type="entry name" value="CpxP_like"/>
    <property type="match status" value="1"/>
</dbReference>
<dbReference type="Proteomes" id="UP000675880">
    <property type="component" value="Unassembled WGS sequence"/>
</dbReference>
<protein>
    <recommendedName>
        <fullName evidence="3">Periplasmic heavy metal sensor</fullName>
    </recommendedName>
</protein>
<dbReference type="Pfam" id="PF07813">
    <property type="entry name" value="LTXXQ"/>
    <property type="match status" value="1"/>
</dbReference>
<evidence type="ECO:0008006" key="3">
    <source>
        <dbReference type="Google" id="ProtNLM"/>
    </source>
</evidence>
<gene>
    <name evidence="1" type="ORF">NSPZN2_11195</name>
</gene>